<dbReference type="PANTHER" id="PTHR43649:SF29">
    <property type="entry name" value="OSMOPROTECTIVE COMPOUNDS-BINDING PROTEIN GGTB"/>
    <property type="match status" value="1"/>
</dbReference>
<sequence length="435" mass="50125">MKLLDKSVIKACFPLIICSLVMFRCDLCLASSLSPKTHIHSATEVLEVLVDDGANNRPALQNVFYDFQAASGIKIKVSAYAALDDFRNERIGYSLIRNNGADIIFTHSAGRLMAKVNKGLVTDITSLWDELNLQQAIHSQLLPHVSLNNRYFALPYKFTTWGLFYHQNLTTQFGPVPQTWPEFVEYCIKLKNHGWHVFPSNSKQPWVATSWFEHIILRTQGADLLYQIASGEKSFYDSDVRQAFVKWKELIDHDLFSYGWYEERWEKTLPLLLRKKLAFIFSGSSYMVNNAQKFENGHKIKRVSFPKIADIPRYESAPVEAFFINARSKKQKLAKQFIKYLANKDVQTSIAQKLHAIPAHKHAQLGENPILKQDIDAFKTSVAVTPFFDRLAEPKFEKYVQPLLVEFLKNGDIDKTLHDLEQVRLRFYPFTKPNN</sequence>
<dbReference type="Pfam" id="PF13416">
    <property type="entry name" value="SBP_bac_8"/>
    <property type="match status" value="1"/>
</dbReference>
<evidence type="ECO:0000256" key="1">
    <source>
        <dbReference type="ARBA" id="ARBA00004418"/>
    </source>
</evidence>
<accession>A0A2S0VTX3</accession>
<proteinExistence type="inferred from homology"/>
<dbReference type="GO" id="GO:0042597">
    <property type="term" value="C:periplasmic space"/>
    <property type="evidence" value="ECO:0007669"/>
    <property type="project" value="UniProtKB-SubCell"/>
</dbReference>
<dbReference type="SUPFAM" id="SSF53850">
    <property type="entry name" value="Periplasmic binding protein-like II"/>
    <property type="match status" value="1"/>
</dbReference>
<gene>
    <name evidence="4" type="ORF">C2869_14315</name>
</gene>
<dbReference type="InterPro" id="IPR050490">
    <property type="entry name" value="Bact_solute-bd_prot1"/>
</dbReference>
<evidence type="ECO:0000313" key="5">
    <source>
        <dbReference type="Proteomes" id="UP000244441"/>
    </source>
</evidence>
<comment type="similarity">
    <text evidence="2">Belongs to the bacterial solute-binding protein 1 family.</text>
</comment>
<name>A0A2S0VTX3_9ALTE</name>
<dbReference type="Gene3D" id="3.40.190.10">
    <property type="entry name" value="Periplasmic binding protein-like II"/>
    <property type="match status" value="2"/>
</dbReference>
<organism evidence="4 5">
    <name type="scientific">Saccharobesus litoralis</name>
    <dbReference type="NCBI Taxonomy" id="2172099"/>
    <lineage>
        <taxon>Bacteria</taxon>
        <taxon>Pseudomonadati</taxon>
        <taxon>Pseudomonadota</taxon>
        <taxon>Gammaproteobacteria</taxon>
        <taxon>Alteromonadales</taxon>
        <taxon>Alteromonadaceae</taxon>
        <taxon>Saccharobesus</taxon>
    </lineage>
</organism>
<dbReference type="EMBL" id="CP026604">
    <property type="protein sequence ID" value="AWB67540.1"/>
    <property type="molecule type" value="Genomic_DNA"/>
</dbReference>
<keyword evidence="3" id="KW-0813">Transport</keyword>
<protein>
    <recommendedName>
        <fullName evidence="6">Carbohydrate ABC transporter substrate-binding protein</fullName>
    </recommendedName>
</protein>
<evidence type="ECO:0008006" key="6">
    <source>
        <dbReference type="Google" id="ProtNLM"/>
    </source>
</evidence>
<comment type="subcellular location">
    <subcellularLocation>
        <location evidence="1">Periplasm</location>
    </subcellularLocation>
</comment>
<dbReference type="Proteomes" id="UP000244441">
    <property type="component" value="Chromosome"/>
</dbReference>
<evidence type="ECO:0000256" key="3">
    <source>
        <dbReference type="ARBA" id="ARBA00022448"/>
    </source>
</evidence>
<reference evidence="4 5" key="1">
    <citation type="submission" date="2018-01" db="EMBL/GenBank/DDBJ databases">
        <title>Genome sequence of a Cantenovulum-like bacteria.</title>
        <authorList>
            <person name="Tan W.R."/>
            <person name="Lau N.-S."/>
            <person name="Go F."/>
            <person name="Amirul A.-A.A."/>
        </authorList>
    </citation>
    <scope>NUCLEOTIDE SEQUENCE [LARGE SCALE GENOMIC DNA]</scope>
    <source>
        <strain evidence="4 5">CCB-QB4</strain>
    </source>
</reference>
<dbReference type="KEGG" id="cate:C2869_14315"/>
<dbReference type="InterPro" id="IPR006059">
    <property type="entry name" value="SBP"/>
</dbReference>
<dbReference type="PANTHER" id="PTHR43649">
    <property type="entry name" value="ARABINOSE-BINDING PROTEIN-RELATED"/>
    <property type="match status" value="1"/>
</dbReference>
<dbReference type="AlphaFoldDB" id="A0A2S0VTX3"/>
<keyword evidence="5" id="KW-1185">Reference proteome</keyword>
<evidence type="ECO:0000256" key="2">
    <source>
        <dbReference type="ARBA" id="ARBA00008520"/>
    </source>
</evidence>
<evidence type="ECO:0000313" key="4">
    <source>
        <dbReference type="EMBL" id="AWB67540.1"/>
    </source>
</evidence>